<dbReference type="GO" id="GO:0005789">
    <property type="term" value="C:endoplasmic reticulum membrane"/>
    <property type="evidence" value="ECO:0007669"/>
    <property type="project" value="UniProtKB-SubCell"/>
</dbReference>
<organism evidence="12 13">
    <name type="scientific">Paragonimus heterotremus</name>
    <dbReference type="NCBI Taxonomy" id="100268"/>
    <lineage>
        <taxon>Eukaryota</taxon>
        <taxon>Metazoa</taxon>
        <taxon>Spiralia</taxon>
        <taxon>Lophotrochozoa</taxon>
        <taxon>Platyhelminthes</taxon>
        <taxon>Trematoda</taxon>
        <taxon>Digenea</taxon>
        <taxon>Plagiorchiida</taxon>
        <taxon>Troglotremata</taxon>
        <taxon>Troglotrematidae</taxon>
        <taxon>Paragonimus</taxon>
    </lineage>
</organism>
<evidence type="ECO:0000256" key="11">
    <source>
        <dbReference type="RuleBase" id="RU367023"/>
    </source>
</evidence>
<comment type="caution">
    <text evidence="12">The sequence shown here is derived from an EMBL/GenBank/DDBJ whole genome shotgun (WGS) entry which is preliminary data.</text>
</comment>
<sequence>MCESPTKETTTLKLDSDSAAIPSVSFPAGLVVKPRPTGPKSYVVRSLEFTAVCYWVTGFLFLGISCLIIFLFLLCVIIKHISLLVLFTVGVPERDGGMRIDSEQYLMETVYTTILLLFVTSYLYYWHCDAGAEDRGSHPWRRIRYWGLWNRMANYFPVNLVLSEELLNSDHIVCVSRGQNLQNSSFGGLPKNMNYLVGYHPHGVFSTGAFVNFMTEATGFSTAFPGLTPWLAVLKAHFKSPFYRDYLMSFGITAATKKGLLYLLEAKKNGTGNFVVVVVGGAPEALEAQPGQYRMVIHKRYGFFKLAVQTGCCLIPCVSFGEQRMYKQLPNEPGSWIRRFQDWVTQLSTFAPPLFYARGPFPYRTPVNTVVGAPIPCEKIPEPTYDQVMQVKWRYLESLQRLFRRYKAVYDPDAHDIEFI</sequence>
<dbReference type="OrthoDB" id="264532at2759"/>
<dbReference type="PANTHER" id="PTHR12317:SF79">
    <property type="entry name" value="ACYLTRANSFERASE"/>
    <property type="match status" value="1"/>
</dbReference>
<evidence type="ECO:0000256" key="3">
    <source>
        <dbReference type="ARBA" id="ARBA00022516"/>
    </source>
</evidence>
<comment type="subcellular location">
    <subcellularLocation>
        <location evidence="1 11">Endoplasmic reticulum membrane</location>
        <topology evidence="1 11">Multi-pass membrane protein</topology>
    </subcellularLocation>
</comment>
<evidence type="ECO:0000256" key="8">
    <source>
        <dbReference type="ARBA" id="ARBA00023098"/>
    </source>
</evidence>
<accession>A0A8J4WUC4</accession>
<dbReference type="CDD" id="cd07987">
    <property type="entry name" value="LPLAT_MGAT-like"/>
    <property type="match status" value="1"/>
</dbReference>
<comment type="similarity">
    <text evidence="2 11">Belongs to the diacylglycerol acyltransferase family.</text>
</comment>
<keyword evidence="8" id="KW-0443">Lipid metabolism</keyword>
<evidence type="ECO:0000256" key="5">
    <source>
        <dbReference type="ARBA" id="ARBA00022692"/>
    </source>
</evidence>
<evidence type="ECO:0000256" key="9">
    <source>
        <dbReference type="ARBA" id="ARBA00023136"/>
    </source>
</evidence>
<keyword evidence="13" id="KW-1185">Reference proteome</keyword>
<evidence type="ECO:0000256" key="2">
    <source>
        <dbReference type="ARBA" id="ARBA00005420"/>
    </source>
</evidence>
<keyword evidence="6 11" id="KW-0256">Endoplasmic reticulum</keyword>
<evidence type="ECO:0000313" key="12">
    <source>
        <dbReference type="EMBL" id="KAF5404755.1"/>
    </source>
</evidence>
<keyword evidence="5 11" id="KW-0812">Transmembrane</keyword>
<dbReference type="AlphaFoldDB" id="A0A8J4WUC4"/>
<keyword evidence="10 12" id="KW-0012">Acyltransferase</keyword>
<dbReference type="InterPro" id="IPR007130">
    <property type="entry name" value="DAGAT"/>
</dbReference>
<evidence type="ECO:0000313" key="13">
    <source>
        <dbReference type="Proteomes" id="UP000748531"/>
    </source>
</evidence>
<proteinExistence type="inferred from homology"/>
<feature type="transmembrane region" description="Helical" evidence="11">
    <location>
        <begin position="68"/>
        <end position="89"/>
    </location>
</feature>
<dbReference type="Proteomes" id="UP000748531">
    <property type="component" value="Unassembled WGS sequence"/>
</dbReference>
<evidence type="ECO:0000256" key="7">
    <source>
        <dbReference type="ARBA" id="ARBA00022989"/>
    </source>
</evidence>
<protein>
    <recommendedName>
        <fullName evidence="11">Acyltransferase</fullName>
        <ecNumber evidence="11">2.3.1.-</ecNumber>
    </recommendedName>
</protein>
<evidence type="ECO:0000256" key="6">
    <source>
        <dbReference type="ARBA" id="ARBA00022824"/>
    </source>
</evidence>
<keyword evidence="7 11" id="KW-1133">Transmembrane helix</keyword>
<keyword evidence="4 11" id="KW-0808">Transferase</keyword>
<evidence type="ECO:0000256" key="10">
    <source>
        <dbReference type="ARBA" id="ARBA00023315"/>
    </source>
</evidence>
<keyword evidence="3" id="KW-0444">Lipid biosynthesis</keyword>
<keyword evidence="9 11" id="KW-0472">Membrane</keyword>
<dbReference type="GO" id="GO:0019432">
    <property type="term" value="P:triglyceride biosynthetic process"/>
    <property type="evidence" value="ECO:0007669"/>
    <property type="project" value="TreeGrafter"/>
</dbReference>
<evidence type="ECO:0000256" key="4">
    <source>
        <dbReference type="ARBA" id="ARBA00022679"/>
    </source>
</evidence>
<dbReference type="EMBL" id="LUCH01000595">
    <property type="protein sequence ID" value="KAF5404755.1"/>
    <property type="molecule type" value="Genomic_DNA"/>
</dbReference>
<dbReference type="GO" id="GO:0004144">
    <property type="term" value="F:diacylglycerol O-acyltransferase activity"/>
    <property type="evidence" value="ECO:0007669"/>
    <property type="project" value="TreeGrafter"/>
</dbReference>
<feature type="transmembrane region" description="Helical" evidence="11">
    <location>
        <begin position="110"/>
        <end position="127"/>
    </location>
</feature>
<reference evidence="12" key="1">
    <citation type="submission" date="2019-05" db="EMBL/GenBank/DDBJ databases">
        <title>Annotation for the trematode Paragonimus heterotremus.</title>
        <authorList>
            <person name="Choi Y.-J."/>
        </authorList>
    </citation>
    <scope>NUCLEOTIDE SEQUENCE</scope>
    <source>
        <strain evidence="12">LC</strain>
    </source>
</reference>
<evidence type="ECO:0000256" key="1">
    <source>
        <dbReference type="ARBA" id="ARBA00004477"/>
    </source>
</evidence>
<dbReference type="Pfam" id="PF03982">
    <property type="entry name" value="DAGAT"/>
    <property type="match status" value="2"/>
</dbReference>
<feature type="transmembrane region" description="Helical" evidence="11">
    <location>
        <begin position="42"/>
        <end position="62"/>
    </location>
</feature>
<name>A0A8J4WUC4_9TREM</name>
<dbReference type="EC" id="2.3.1.-" evidence="11"/>
<gene>
    <name evidence="12" type="ORF">PHET_01905</name>
</gene>
<dbReference type="PANTHER" id="PTHR12317">
    <property type="entry name" value="DIACYLGLYCEROL O-ACYLTRANSFERASE"/>
    <property type="match status" value="1"/>
</dbReference>